<dbReference type="Pfam" id="PF13383">
    <property type="entry name" value="Methyltransf_22"/>
    <property type="match status" value="1"/>
</dbReference>
<evidence type="ECO:0000313" key="4">
    <source>
        <dbReference type="Proteomes" id="UP001186944"/>
    </source>
</evidence>
<gene>
    <name evidence="3" type="ORF">FSP39_003029</name>
</gene>
<feature type="transmembrane region" description="Helical" evidence="1">
    <location>
        <begin position="6"/>
        <end position="28"/>
    </location>
</feature>
<dbReference type="InterPro" id="IPR025714">
    <property type="entry name" value="Methyltranfer_dom"/>
</dbReference>
<keyword evidence="1" id="KW-0812">Transmembrane</keyword>
<dbReference type="EMBL" id="VSWD01000005">
    <property type="protein sequence ID" value="KAK3101365.1"/>
    <property type="molecule type" value="Genomic_DNA"/>
</dbReference>
<dbReference type="PANTHER" id="PTHR32026:SF10">
    <property type="entry name" value="METHYLTRANSFERASE-LIKE PROTEIN 24-RELATED"/>
    <property type="match status" value="1"/>
</dbReference>
<dbReference type="PANTHER" id="PTHR32026">
    <property type="entry name" value="METHYLTRANSFERASE-LIKE PROTEIN 24"/>
    <property type="match status" value="1"/>
</dbReference>
<dbReference type="Proteomes" id="UP001186944">
    <property type="component" value="Unassembled WGS sequence"/>
</dbReference>
<dbReference type="Gene3D" id="3.40.50.150">
    <property type="entry name" value="Vaccinia Virus protein VP39"/>
    <property type="match status" value="1"/>
</dbReference>
<proteinExistence type="predicted"/>
<organism evidence="3 4">
    <name type="scientific">Pinctada imbricata</name>
    <name type="common">Atlantic pearl-oyster</name>
    <name type="synonym">Pinctada martensii</name>
    <dbReference type="NCBI Taxonomy" id="66713"/>
    <lineage>
        <taxon>Eukaryota</taxon>
        <taxon>Metazoa</taxon>
        <taxon>Spiralia</taxon>
        <taxon>Lophotrochozoa</taxon>
        <taxon>Mollusca</taxon>
        <taxon>Bivalvia</taxon>
        <taxon>Autobranchia</taxon>
        <taxon>Pteriomorphia</taxon>
        <taxon>Pterioida</taxon>
        <taxon>Pterioidea</taxon>
        <taxon>Pteriidae</taxon>
        <taxon>Pinctada</taxon>
    </lineage>
</organism>
<feature type="domain" description="Methyltransferase" evidence="2">
    <location>
        <begin position="386"/>
        <end position="542"/>
    </location>
</feature>
<accession>A0AA88YAI6</accession>
<dbReference type="InterPro" id="IPR029063">
    <property type="entry name" value="SAM-dependent_MTases_sf"/>
</dbReference>
<protein>
    <recommendedName>
        <fullName evidence="2">Methyltransferase domain-containing protein</fullName>
    </recommendedName>
</protein>
<name>A0AA88YAI6_PINIB</name>
<keyword evidence="4" id="KW-1185">Reference proteome</keyword>
<evidence type="ECO:0000313" key="3">
    <source>
        <dbReference type="EMBL" id="KAK3101365.1"/>
    </source>
</evidence>
<evidence type="ECO:0000259" key="2">
    <source>
        <dbReference type="Pfam" id="PF13383"/>
    </source>
</evidence>
<comment type="caution">
    <text evidence="3">The sequence shown here is derived from an EMBL/GenBank/DDBJ whole genome shotgun (WGS) entry which is preliminary data.</text>
</comment>
<reference evidence="3" key="1">
    <citation type="submission" date="2019-08" db="EMBL/GenBank/DDBJ databases">
        <title>The improved chromosome-level genome for the pearl oyster Pinctada fucata martensii using PacBio sequencing and Hi-C.</title>
        <authorList>
            <person name="Zheng Z."/>
        </authorList>
    </citation>
    <scope>NUCLEOTIDE SEQUENCE</scope>
    <source>
        <strain evidence="3">ZZ-2019</strain>
        <tissue evidence="3">Adductor muscle</tissue>
    </source>
</reference>
<keyword evidence="1" id="KW-1133">Transmembrane helix</keyword>
<keyword evidence="1" id="KW-0472">Membrane</keyword>
<dbReference type="InterPro" id="IPR026913">
    <property type="entry name" value="METTL24"/>
</dbReference>
<dbReference type="SUPFAM" id="SSF53335">
    <property type="entry name" value="S-adenosyl-L-methionine-dependent methyltransferases"/>
    <property type="match status" value="1"/>
</dbReference>
<dbReference type="AlphaFoldDB" id="A0AA88YAI6"/>
<sequence length="594" mass="68336">MEVTSFRVKIFSTVCVIVVVLYLLVFTLDRKEKSQRQTDYVETMGQTGYQSEGIYNKKIQNRQTYTSSYNNGNAMASIQDARDDNFPRLKSDIETKPTINSLSGRVDISTKWRSKGRYNFLDLNCVSTLPDQLVGAVEDMPILIPESLAFPPEVLACLYHRYVTTKQTGCVEPKLFGNANNKGGYICVDEGILDKNNCDVYIFTRSVDERYKTQLKSQYGCNINTVEDANRNLFLETSKQSFLLKTLRQWIVSQSKSKSMIDLVVLDLSMDKNDIYVMNELLQAKTLMSRIKQISLRVYLPPKIASALEYEQRLLIFKQLFDLNFRIFHFNLDWECKPENIKKNKFLSCYSIYMMRPKRKDPVIFTLPSVDSIRGMDVMDRHKIFHRFVSSNQVLCHQNIRVGNVVSGGWNVCHDPAYRPSSPCLVYSFGINDDWTFDEDMVATYGCEVHSFDPSIDRKSYHYSNQVHFHNLGLGGKDYKTSTGWELRTVDTIMKMLGHSDRIIDILKMDAEGAEIPALKQMFKTGTLRKVRQLNVEYHGKGNLDMVLVAKNLHDLGFRIHWSNMNLACSLPIDGGFSTHCFEVYYISNHGRST</sequence>
<evidence type="ECO:0000256" key="1">
    <source>
        <dbReference type="SAM" id="Phobius"/>
    </source>
</evidence>